<evidence type="ECO:0000313" key="2">
    <source>
        <dbReference type="EnsemblPlants" id="Bo6g046820.1"/>
    </source>
</evidence>
<dbReference type="Proteomes" id="UP000032141">
    <property type="component" value="Chromosome C6"/>
</dbReference>
<accession>A0A0D3CRZ5</accession>
<dbReference type="HOGENOM" id="CLU_2925811_0_0_1"/>
<dbReference type="AlphaFoldDB" id="A0A0D3CRZ5"/>
<proteinExistence type="predicted"/>
<sequence>MAALMKQRRRLRRRRNVFLFRDKPPLRLRLLRITLGGLNLVSMSFPLYLTIRLVRSWLSPA</sequence>
<feature type="transmembrane region" description="Helical" evidence="1">
    <location>
        <begin position="30"/>
        <end position="51"/>
    </location>
</feature>
<keyword evidence="1" id="KW-0812">Transmembrane</keyword>
<keyword evidence="3" id="KW-1185">Reference proteome</keyword>
<keyword evidence="1" id="KW-0472">Membrane</keyword>
<organism evidence="2 3">
    <name type="scientific">Brassica oleracea var. oleracea</name>
    <dbReference type="NCBI Taxonomy" id="109376"/>
    <lineage>
        <taxon>Eukaryota</taxon>
        <taxon>Viridiplantae</taxon>
        <taxon>Streptophyta</taxon>
        <taxon>Embryophyta</taxon>
        <taxon>Tracheophyta</taxon>
        <taxon>Spermatophyta</taxon>
        <taxon>Magnoliopsida</taxon>
        <taxon>eudicotyledons</taxon>
        <taxon>Gunneridae</taxon>
        <taxon>Pentapetalae</taxon>
        <taxon>rosids</taxon>
        <taxon>malvids</taxon>
        <taxon>Brassicales</taxon>
        <taxon>Brassicaceae</taxon>
        <taxon>Brassiceae</taxon>
        <taxon>Brassica</taxon>
    </lineage>
</organism>
<reference evidence="2" key="2">
    <citation type="submission" date="2015-03" db="UniProtKB">
        <authorList>
            <consortium name="EnsemblPlants"/>
        </authorList>
    </citation>
    <scope>IDENTIFICATION</scope>
</reference>
<reference evidence="2 3" key="1">
    <citation type="journal article" date="2014" name="Genome Biol.">
        <title>Transcriptome and methylome profiling reveals relics of genome dominance in the mesopolyploid Brassica oleracea.</title>
        <authorList>
            <person name="Parkin I.A."/>
            <person name="Koh C."/>
            <person name="Tang H."/>
            <person name="Robinson S.J."/>
            <person name="Kagale S."/>
            <person name="Clarke W.E."/>
            <person name="Town C.D."/>
            <person name="Nixon J."/>
            <person name="Krishnakumar V."/>
            <person name="Bidwell S.L."/>
            <person name="Denoeud F."/>
            <person name="Belcram H."/>
            <person name="Links M.G."/>
            <person name="Just J."/>
            <person name="Clarke C."/>
            <person name="Bender T."/>
            <person name="Huebert T."/>
            <person name="Mason A.S."/>
            <person name="Pires J.C."/>
            <person name="Barker G."/>
            <person name="Moore J."/>
            <person name="Walley P.G."/>
            <person name="Manoli S."/>
            <person name="Batley J."/>
            <person name="Edwards D."/>
            <person name="Nelson M.N."/>
            <person name="Wang X."/>
            <person name="Paterson A.H."/>
            <person name="King G."/>
            <person name="Bancroft I."/>
            <person name="Chalhoub B."/>
            <person name="Sharpe A.G."/>
        </authorList>
    </citation>
    <scope>NUCLEOTIDE SEQUENCE</scope>
    <source>
        <strain evidence="2 3">cv. TO1000</strain>
    </source>
</reference>
<name>A0A0D3CRZ5_BRAOL</name>
<dbReference type="EnsemblPlants" id="Bo6g046820.1">
    <property type="protein sequence ID" value="Bo6g046820.1"/>
    <property type="gene ID" value="Bo6g046820"/>
</dbReference>
<protein>
    <submittedName>
        <fullName evidence="2">Uncharacterized protein</fullName>
    </submittedName>
</protein>
<evidence type="ECO:0000313" key="3">
    <source>
        <dbReference type="Proteomes" id="UP000032141"/>
    </source>
</evidence>
<dbReference type="Gramene" id="Bo6g046820.1">
    <property type="protein sequence ID" value="Bo6g046820.1"/>
    <property type="gene ID" value="Bo6g046820"/>
</dbReference>
<evidence type="ECO:0000256" key="1">
    <source>
        <dbReference type="SAM" id="Phobius"/>
    </source>
</evidence>
<keyword evidence="1" id="KW-1133">Transmembrane helix</keyword>